<feature type="domain" description="DUF7847" evidence="3">
    <location>
        <begin position="26"/>
        <end position="298"/>
    </location>
</feature>
<evidence type="ECO:0000256" key="1">
    <source>
        <dbReference type="SAM" id="MobiDB-lite"/>
    </source>
</evidence>
<evidence type="ECO:0000259" key="3">
    <source>
        <dbReference type="Pfam" id="PF25231"/>
    </source>
</evidence>
<evidence type="ECO:0000256" key="2">
    <source>
        <dbReference type="SAM" id="Phobius"/>
    </source>
</evidence>
<keyword evidence="2" id="KW-0812">Transmembrane</keyword>
<feature type="transmembrane region" description="Helical" evidence="2">
    <location>
        <begin position="175"/>
        <end position="194"/>
    </location>
</feature>
<evidence type="ECO:0000313" key="5">
    <source>
        <dbReference type="Proteomes" id="UP000549113"/>
    </source>
</evidence>
<reference evidence="4 5" key="1">
    <citation type="submission" date="2020-08" db="EMBL/GenBank/DDBJ databases">
        <title>Sequencing the genomes of 1000 actinobacteria strains.</title>
        <authorList>
            <person name="Klenk H.-P."/>
        </authorList>
    </citation>
    <scope>NUCLEOTIDE SEQUENCE [LARGE SCALE GENOMIC DNA]</scope>
    <source>
        <strain evidence="4 5">DSM 19600</strain>
    </source>
</reference>
<dbReference type="Pfam" id="PF25231">
    <property type="entry name" value="DUF7847"/>
    <property type="match status" value="1"/>
</dbReference>
<feature type="transmembrane region" description="Helical" evidence="2">
    <location>
        <begin position="143"/>
        <end position="168"/>
    </location>
</feature>
<accession>A0AA40VLU3</accession>
<feature type="compositionally biased region" description="Low complexity" evidence="1">
    <location>
        <begin position="382"/>
        <end position="391"/>
    </location>
</feature>
<gene>
    <name evidence="4" type="ORF">BKA10_001520</name>
</gene>
<feature type="transmembrane region" description="Helical" evidence="2">
    <location>
        <begin position="89"/>
        <end position="110"/>
    </location>
</feature>
<organism evidence="4 5">
    <name type="scientific">Microbacterium invictum</name>
    <dbReference type="NCBI Taxonomy" id="515415"/>
    <lineage>
        <taxon>Bacteria</taxon>
        <taxon>Bacillati</taxon>
        <taxon>Actinomycetota</taxon>
        <taxon>Actinomycetes</taxon>
        <taxon>Micrococcales</taxon>
        <taxon>Microbacteriaceae</taxon>
        <taxon>Microbacterium</taxon>
    </lineage>
</organism>
<dbReference type="Proteomes" id="UP000549113">
    <property type="component" value="Unassembled WGS sequence"/>
</dbReference>
<dbReference type="PANTHER" id="PTHR33133">
    <property type="entry name" value="OS08G0107100 PROTEIN-RELATED"/>
    <property type="match status" value="1"/>
</dbReference>
<dbReference type="InterPro" id="IPR057169">
    <property type="entry name" value="DUF7847"/>
</dbReference>
<feature type="transmembrane region" description="Helical" evidence="2">
    <location>
        <begin position="233"/>
        <end position="254"/>
    </location>
</feature>
<feature type="transmembrane region" description="Helical" evidence="2">
    <location>
        <begin position="274"/>
        <end position="307"/>
    </location>
</feature>
<feature type="transmembrane region" description="Helical" evidence="2">
    <location>
        <begin position="40"/>
        <end position="68"/>
    </location>
</feature>
<dbReference type="EMBL" id="JACIFH010000001">
    <property type="protein sequence ID" value="MBB4139726.1"/>
    <property type="molecule type" value="Genomic_DNA"/>
</dbReference>
<dbReference type="AlphaFoldDB" id="A0AA40VLU3"/>
<evidence type="ECO:0000313" key="4">
    <source>
        <dbReference type="EMBL" id="MBB4139726.1"/>
    </source>
</evidence>
<dbReference type="RefSeq" id="WP_183501270.1">
    <property type="nucleotide sequence ID" value="NZ_BAABCO010000001.1"/>
</dbReference>
<keyword evidence="5" id="KW-1185">Reference proteome</keyword>
<feature type="region of interest" description="Disordered" evidence="1">
    <location>
        <begin position="350"/>
        <end position="427"/>
    </location>
</feature>
<keyword evidence="2" id="KW-0472">Membrane</keyword>
<sequence>MTAYPTWTPAPRPGIIPLRPLGFGTILGRSFTALRQNPRVLLGFALVVQTVATLVVTAAIVGASVFALSRLATLDPRSDEFDTVMAGSIALIGVVSIVLSLAAGALGVIVQGVVVSEVSHAVVAEKLTLGRVWRRVKPVAWRLVGYTLLVTLAIAVVAGVLVGLLLLLAQALLPLVIVLSVLLLIAAIPLWLWLTVKLLLVPATIVMEHATIRGAIVRSWVLTRGRFWSSLGIVVIVSLSFSFLAQMVSLPFSLVSVAVTSVLSPTGDPDIQSLIALIVGSLATQVVVLLIQAMALVVQATATALIYIDCRMRHEGLDLDLLAYVDQRDAGAEGLPDPYRAHIGRRIAPRGGFPPAGYRPPGHPAPGAFPGQSYPAPPVPYPGGIQPTPGAAQPPPGFPTPGQQPVDATLAPSPTRWTPPGGQPGPS</sequence>
<proteinExistence type="predicted"/>
<dbReference type="PANTHER" id="PTHR33133:SF1">
    <property type="entry name" value="EXPRESSED PROTEIN-RELATED"/>
    <property type="match status" value="1"/>
</dbReference>
<keyword evidence="2" id="KW-1133">Transmembrane helix</keyword>
<comment type="caution">
    <text evidence="4">The sequence shown here is derived from an EMBL/GenBank/DDBJ whole genome shotgun (WGS) entry which is preliminary data.</text>
</comment>
<protein>
    <submittedName>
        <fullName evidence="4">Membrane-anchored glycerophosphoryl diester phosphodiesterase (GDPDase)</fullName>
    </submittedName>
</protein>
<name>A0AA40VLU3_9MICO</name>